<evidence type="ECO:0000313" key="6">
    <source>
        <dbReference type="EMBL" id="EPS97693.1"/>
    </source>
</evidence>
<protein>
    <recommendedName>
        <fullName evidence="8">Calcofluor white hypersensitive protein</fullName>
    </recommendedName>
</protein>
<name>S8E2U4_FOMSC</name>
<keyword evidence="1" id="KW-0812">Transmembrane</keyword>
<evidence type="ECO:0000259" key="3">
    <source>
        <dbReference type="Pfam" id="PF23021"/>
    </source>
</evidence>
<feature type="domain" description="CWH43-like N-terminal" evidence="2">
    <location>
        <begin position="18"/>
        <end position="217"/>
    </location>
</feature>
<dbReference type="Pfam" id="PF23021">
    <property type="entry name" value="6TM_2nd_PGAP2IP"/>
    <property type="match status" value="1"/>
</dbReference>
<dbReference type="AlphaFoldDB" id="S8E2U4"/>
<feature type="transmembrane region" description="Helical" evidence="1">
    <location>
        <begin position="616"/>
        <end position="637"/>
    </location>
</feature>
<evidence type="ECO:0000313" key="7">
    <source>
        <dbReference type="Proteomes" id="UP000015241"/>
    </source>
</evidence>
<proteinExistence type="predicted"/>
<dbReference type="STRING" id="743788.S8E2U4"/>
<keyword evidence="1" id="KW-0472">Membrane</keyword>
<evidence type="ECO:0000259" key="5">
    <source>
        <dbReference type="Pfam" id="PF23226"/>
    </source>
</evidence>
<organism evidence="6 7">
    <name type="scientific">Fomitopsis schrenkii</name>
    <name type="common">Brown rot fungus</name>
    <dbReference type="NCBI Taxonomy" id="2126942"/>
    <lineage>
        <taxon>Eukaryota</taxon>
        <taxon>Fungi</taxon>
        <taxon>Dikarya</taxon>
        <taxon>Basidiomycota</taxon>
        <taxon>Agaricomycotina</taxon>
        <taxon>Agaricomycetes</taxon>
        <taxon>Polyporales</taxon>
        <taxon>Fomitopsis</taxon>
    </lineage>
</organism>
<dbReference type="PANTHER" id="PTHR14859">
    <property type="entry name" value="CALCOFLUOR WHITE HYPERSENSITIVE PROTEIN PRECURSOR"/>
    <property type="match status" value="1"/>
</dbReference>
<dbReference type="OrthoDB" id="68581at2759"/>
<evidence type="ECO:0000256" key="1">
    <source>
        <dbReference type="SAM" id="Phobius"/>
    </source>
</evidence>
<keyword evidence="1" id="KW-1133">Transmembrane helix</keyword>
<dbReference type="InterPro" id="IPR057315">
    <property type="entry name" value="Exo_endo_phos_PGAP2IP_C"/>
</dbReference>
<evidence type="ECO:0008006" key="8">
    <source>
        <dbReference type="Google" id="ProtNLM"/>
    </source>
</evidence>
<dbReference type="Pfam" id="PF10277">
    <property type="entry name" value="Frag1"/>
    <property type="match status" value="1"/>
</dbReference>
<dbReference type="SUPFAM" id="SSF56219">
    <property type="entry name" value="DNase I-like"/>
    <property type="match status" value="1"/>
</dbReference>
<evidence type="ECO:0000259" key="4">
    <source>
        <dbReference type="Pfam" id="PF23022"/>
    </source>
</evidence>
<feature type="transmembrane region" description="Helical" evidence="1">
    <location>
        <begin position="686"/>
        <end position="705"/>
    </location>
</feature>
<dbReference type="Gene3D" id="3.60.10.10">
    <property type="entry name" value="Endonuclease/exonuclease/phosphatase"/>
    <property type="match status" value="1"/>
</dbReference>
<dbReference type="FunFam" id="3.60.10.10:FF:000100">
    <property type="entry name" value="Unplaced genomic scaffold supercont2.12, whole genome shotgun sequence"/>
    <property type="match status" value="1"/>
</dbReference>
<dbReference type="EMBL" id="KE504174">
    <property type="protein sequence ID" value="EPS97693.1"/>
    <property type="molecule type" value="Genomic_DNA"/>
</dbReference>
<feature type="transmembrane region" description="Helical" evidence="1">
    <location>
        <begin position="139"/>
        <end position="158"/>
    </location>
</feature>
<dbReference type="GO" id="GO:0006506">
    <property type="term" value="P:GPI anchor biosynthetic process"/>
    <property type="evidence" value="ECO:0007669"/>
    <property type="project" value="TreeGrafter"/>
</dbReference>
<feature type="domain" description="PGAP2IP second transmembrane" evidence="3">
    <location>
        <begin position="482"/>
        <end position="664"/>
    </location>
</feature>
<dbReference type="InterPro" id="IPR053911">
    <property type="entry name" value="PGAP2IP_TM_2nd"/>
</dbReference>
<dbReference type="FunCoup" id="S8E2U4">
    <property type="interactions" value="143"/>
</dbReference>
<evidence type="ECO:0000259" key="2">
    <source>
        <dbReference type="Pfam" id="PF10277"/>
    </source>
</evidence>
<dbReference type="Pfam" id="PF23226">
    <property type="entry name" value="Exo_endo_phos_PGAP2IP"/>
    <property type="match status" value="1"/>
</dbReference>
<feature type="domain" description="PGAP2IP C-terminal nuclease-like" evidence="5">
    <location>
        <begin position="719"/>
        <end position="954"/>
    </location>
</feature>
<dbReference type="GO" id="GO:0031505">
    <property type="term" value="P:fungal-type cell wall organization"/>
    <property type="evidence" value="ECO:0007669"/>
    <property type="project" value="TreeGrafter"/>
</dbReference>
<dbReference type="InterPro" id="IPR019402">
    <property type="entry name" value="CWH43_N"/>
</dbReference>
<dbReference type="GO" id="GO:0016020">
    <property type="term" value="C:membrane"/>
    <property type="evidence" value="ECO:0007669"/>
    <property type="project" value="GOC"/>
</dbReference>
<feature type="domain" description="PGAP2IP first transmembrane" evidence="4">
    <location>
        <begin position="304"/>
        <end position="455"/>
    </location>
</feature>
<dbReference type="InterPro" id="IPR051916">
    <property type="entry name" value="GPI-anchor_lipid_remodeler"/>
</dbReference>
<feature type="transmembrane region" description="Helical" evidence="1">
    <location>
        <begin position="581"/>
        <end position="604"/>
    </location>
</feature>
<dbReference type="InParanoid" id="S8E2U4"/>
<dbReference type="PANTHER" id="PTHR14859:SF1">
    <property type="entry name" value="PGAP2-INTERACTING PROTEIN"/>
    <property type="match status" value="1"/>
</dbReference>
<keyword evidence="7" id="KW-1185">Reference proteome</keyword>
<sequence>MSAQAEGARQSQFVFRAAYIARVHTVLALIAFLSALAIGSALHYKKIVKNGVAGYPEEWFPSVSATIGDWYPERNIFQILIALNSGPRLALVLLQYYMHRKSSSSLPGVVMLAGVLRTFSCGGWVYITSTDDHDAHDVLMISYIVLNLPWMFGTIACTPVHHARVRRKRCVIDLFFVSMIPMIYFFIQHKVHRIPGAYTRYSFFEWGLILFDVMFDSAAEQELHAANLEVALGTGLAGAGANDIVVITESTFVAESTTVVAPSVTPVTGEKTVRPPETVSSTAAAASRRMNIVSQFVSDLYLSYIYWSVYTSLTITLFYFSVWELGIAGHELSLLSSVSPILLGIPPFARWCRTRSGRTTLHVLSMVGLAAYKLGSPLHRLFAVSFAAMAVSIGAAVDWTGSDTFYQAIVYSLGFLLSSISKHANHSNNPVWPIVHKQSGGYNKTGIVLACIAILNYASRPSSASFASPHPEKPAPNKPIASGSWLAASVSLGSLLFTLHCLLEDSGTVIAWSWTGYPINGPVPHLHGSLTHVAQALGLLLPLLLSSWSPSGVDALLHPLWFAYGAASAYVMYAYRNWLGYAGGASFAVFLTSVFPAVLCSTAGAATGRVARTLGLAWLLVCVLVVGNVFTVAYAFVPGGEYFRERTGTVLAVQMAGIALAFRWPALSHGAPLRIPALSRRARAAAGSALAVLTVASLLVSLYRWPSVVIKPHRPGPRIARTGIWTVHFGIDNEGRDSQRRMRDLIKEMELDVVGLLETDLHRTVFGGRDLTRVMAEELGFYVDLGPGPNQHTWGAVLLSKFPILESTHHLLPSPHGELAPAIVAVLDMYGTNVTVVVAHNGQEETPLDRELQAIELARIMSSSYPLPVIFLGYVVTKPLASRPAPYEIMVADGRVHDIDEEDWDRWCQYIFYRGLYRTAYARVSRSTITDTELQIGQFILPKHGVNVTDDSRDARYLRSHKEEFAEDHWFPMEYYPERGGRRGHFYHVFDAPLYYKLPEGAVL</sequence>
<accession>S8E2U4</accession>
<gene>
    <name evidence="6" type="ORF">FOMPIDRAFT_1128153</name>
</gene>
<feature type="transmembrane region" description="Helical" evidence="1">
    <location>
        <begin position="332"/>
        <end position="349"/>
    </location>
</feature>
<feature type="transmembrane region" description="Helical" evidence="1">
    <location>
        <begin position="109"/>
        <end position="127"/>
    </location>
</feature>
<feature type="transmembrane region" description="Helical" evidence="1">
    <location>
        <begin position="300"/>
        <end position="320"/>
    </location>
</feature>
<dbReference type="GO" id="GO:0005783">
    <property type="term" value="C:endoplasmic reticulum"/>
    <property type="evidence" value="ECO:0007669"/>
    <property type="project" value="TreeGrafter"/>
</dbReference>
<dbReference type="HOGENOM" id="CLU_009808_0_0_1"/>
<feature type="transmembrane region" description="Helical" evidence="1">
    <location>
        <begin position="21"/>
        <end position="42"/>
    </location>
</feature>
<dbReference type="InterPro" id="IPR053912">
    <property type="entry name" value="PGAP2IP_TM_1nd"/>
</dbReference>
<reference evidence="6 7" key="1">
    <citation type="journal article" date="2012" name="Science">
        <title>The Paleozoic origin of enzymatic lignin decomposition reconstructed from 31 fungal genomes.</title>
        <authorList>
            <person name="Floudas D."/>
            <person name="Binder M."/>
            <person name="Riley R."/>
            <person name="Barry K."/>
            <person name="Blanchette R.A."/>
            <person name="Henrissat B."/>
            <person name="Martinez A.T."/>
            <person name="Otillar R."/>
            <person name="Spatafora J.W."/>
            <person name="Yadav J.S."/>
            <person name="Aerts A."/>
            <person name="Benoit I."/>
            <person name="Boyd A."/>
            <person name="Carlson A."/>
            <person name="Copeland A."/>
            <person name="Coutinho P.M."/>
            <person name="de Vries R.P."/>
            <person name="Ferreira P."/>
            <person name="Findley K."/>
            <person name="Foster B."/>
            <person name="Gaskell J."/>
            <person name="Glotzer D."/>
            <person name="Gorecki P."/>
            <person name="Heitman J."/>
            <person name="Hesse C."/>
            <person name="Hori C."/>
            <person name="Igarashi K."/>
            <person name="Jurgens J.A."/>
            <person name="Kallen N."/>
            <person name="Kersten P."/>
            <person name="Kohler A."/>
            <person name="Kuees U."/>
            <person name="Kumar T.K.A."/>
            <person name="Kuo A."/>
            <person name="LaButti K."/>
            <person name="Larrondo L.F."/>
            <person name="Lindquist E."/>
            <person name="Ling A."/>
            <person name="Lombard V."/>
            <person name="Lucas S."/>
            <person name="Lundell T."/>
            <person name="Martin R."/>
            <person name="McLaughlin D.J."/>
            <person name="Morgenstern I."/>
            <person name="Morin E."/>
            <person name="Murat C."/>
            <person name="Nagy L.G."/>
            <person name="Nolan M."/>
            <person name="Ohm R.A."/>
            <person name="Patyshakuliyeva A."/>
            <person name="Rokas A."/>
            <person name="Ruiz-Duenas F.J."/>
            <person name="Sabat G."/>
            <person name="Salamov A."/>
            <person name="Samejima M."/>
            <person name="Schmutz J."/>
            <person name="Slot J.C."/>
            <person name="St John F."/>
            <person name="Stenlid J."/>
            <person name="Sun H."/>
            <person name="Sun S."/>
            <person name="Syed K."/>
            <person name="Tsang A."/>
            <person name="Wiebenga A."/>
            <person name="Young D."/>
            <person name="Pisabarro A."/>
            <person name="Eastwood D.C."/>
            <person name="Martin F."/>
            <person name="Cullen D."/>
            <person name="Grigoriev I.V."/>
            <person name="Hibbett D.S."/>
        </authorList>
    </citation>
    <scope>NUCLEOTIDE SEQUENCE</scope>
    <source>
        <strain evidence="7">FP-58527</strain>
    </source>
</reference>
<dbReference type="Proteomes" id="UP000015241">
    <property type="component" value="Unassembled WGS sequence"/>
</dbReference>
<dbReference type="eggNOG" id="KOG3979">
    <property type="taxonomic scope" value="Eukaryota"/>
</dbReference>
<dbReference type="Pfam" id="PF23022">
    <property type="entry name" value="6TM_1st_PGAP2IP"/>
    <property type="match status" value="1"/>
</dbReference>
<dbReference type="InterPro" id="IPR036691">
    <property type="entry name" value="Endo/exonu/phosph_ase_sf"/>
</dbReference>